<gene>
    <name evidence="2" type="ORF">JMJ58_19575</name>
</gene>
<dbReference type="GeneID" id="62877373"/>
<name>A0A8T8E0H2_9EURY</name>
<evidence type="ECO:0000313" key="2">
    <source>
        <dbReference type="EMBL" id="QRV15082.1"/>
    </source>
</evidence>
<sequence length="322" mass="37102">MPTQSDRLTQLRDSTPKGELPYISKSRLTKYVKCPEQFRYSYVQGLKEPGTIYTRRGTIIHEAIEDYYYAVEAYVEETGEFPEDLVAFLPKWDRWADYTEPYISNFINFEYARMEVSPDPETWLPVGIEAEAWLEDPIAEYDGRQPPWMGYADAIYDDRSVPGVEPDGGVVITDFKTGKTPKKQYRDEGIYLEGEYYAVLFEQDYDVTAVAGYYPKGDDLIISPLKESRREFIFETISEMLDMMDSGDPHWPINETPLCKWGPGLDEQCPYYDICSSTWGEALKHDDQLKEMLDAGMTPHEISGELGTKSNYVGYAIRKLNL</sequence>
<dbReference type="OrthoDB" id="203178at2157"/>
<reference evidence="2 3" key="1">
    <citation type="submission" date="2021-01" db="EMBL/GenBank/DDBJ databases">
        <title>Genome Sequence and Methylation Pattern of Haloterrigena salifodinae BOL5-1, An Extremely Halophilic Archaeon from a Bolivian Salt Mine.</title>
        <authorList>
            <person name="DasSarma P."/>
            <person name="Anton B.P."/>
            <person name="DasSarma S.L."/>
            <person name="von Ehrenheim H.A.L."/>
            <person name="Martinez F.L."/>
            <person name="Guzman D."/>
            <person name="Roberts R.J."/>
            <person name="DasSarma S."/>
        </authorList>
    </citation>
    <scope>NUCLEOTIDE SEQUENCE [LARGE SCALE GENOMIC DNA]</scope>
    <source>
        <strain evidence="2 3">BOL5-1</strain>
    </source>
</reference>
<proteinExistence type="predicted"/>
<dbReference type="RefSeq" id="WP_204747698.1">
    <property type="nucleotide sequence ID" value="NZ_CP069188.1"/>
</dbReference>
<protein>
    <submittedName>
        <fullName evidence="2">PD-(D/E)XK nuclease family protein</fullName>
    </submittedName>
</protein>
<evidence type="ECO:0000313" key="3">
    <source>
        <dbReference type="Proteomes" id="UP000637819"/>
    </source>
</evidence>
<dbReference type="InterPro" id="IPR038726">
    <property type="entry name" value="PDDEXK_AddAB-type"/>
</dbReference>
<dbReference type="EMBL" id="CP069188">
    <property type="protein sequence ID" value="QRV15082.1"/>
    <property type="molecule type" value="Genomic_DNA"/>
</dbReference>
<keyword evidence="3" id="KW-1185">Reference proteome</keyword>
<feature type="domain" description="PD-(D/E)XK endonuclease-like" evidence="1">
    <location>
        <begin position="23"/>
        <end position="275"/>
    </location>
</feature>
<dbReference type="Proteomes" id="UP000637819">
    <property type="component" value="Chromosome"/>
</dbReference>
<dbReference type="KEGG" id="hsal:JMJ58_19575"/>
<evidence type="ECO:0000259" key="1">
    <source>
        <dbReference type="Pfam" id="PF12705"/>
    </source>
</evidence>
<dbReference type="InterPro" id="IPR011604">
    <property type="entry name" value="PDDEXK-like_dom_sf"/>
</dbReference>
<dbReference type="AlphaFoldDB" id="A0A8T8E0H2"/>
<dbReference type="Pfam" id="PF12705">
    <property type="entry name" value="PDDEXK_1"/>
    <property type="match status" value="1"/>
</dbReference>
<dbReference type="Gene3D" id="3.90.320.10">
    <property type="match status" value="1"/>
</dbReference>
<accession>A0A8T8E0H2</accession>
<organism evidence="2 3">
    <name type="scientific">Haloterrigena salifodinae</name>
    <dbReference type="NCBI Taxonomy" id="2675099"/>
    <lineage>
        <taxon>Archaea</taxon>
        <taxon>Methanobacteriati</taxon>
        <taxon>Methanobacteriota</taxon>
        <taxon>Stenosarchaea group</taxon>
        <taxon>Halobacteria</taxon>
        <taxon>Halobacteriales</taxon>
        <taxon>Natrialbaceae</taxon>
        <taxon>Haloterrigena</taxon>
    </lineage>
</organism>